<dbReference type="PANTHER" id="PTHR30432:SF1">
    <property type="entry name" value="DNA-BINDING TRANSCRIPTIONAL DUAL REGULATOR MODE"/>
    <property type="match status" value="1"/>
</dbReference>
<evidence type="ECO:0000313" key="3">
    <source>
        <dbReference type="Proteomes" id="UP000579281"/>
    </source>
</evidence>
<gene>
    <name evidence="2" type="ORF">HNQ80_003010</name>
</gene>
<evidence type="ECO:0000259" key="1">
    <source>
        <dbReference type="Pfam" id="PF00126"/>
    </source>
</evidence>
<dbReference type="GO" id="GO:0003700">
    <property type="term" value="F:DNA-binding transcription factor activity"/>
    <property type="evidence" value="ECO:0007669"/>
    <property type="project" value="InterPro"/>
</dbReference>
<dbReference type="InterPro" id="IPR036390">
    <property type="entry name" value="WH_DNA-bd_sf"/>
</dbReference>
<dbReference type="SUPFAM" id="SSF46785">
    <property type="entry name" value="Winged helix' DNA-binding domain"/>
    <property type="match status" value="1"/>
</dbReference>
<dbReference type="InterPro" id="IPR036388">
    <property type="entry name" value="WH-like_DNA-bd_sf"/>
</dbReference>
<dbReference type="Pfam" id="PF00126">
    <property type="entry name" value="HTH_1"/>
    <property type="match status" value="1"/>
</dbReference>
<dbReference type="InterPro" id="IPR051815">
    <property type="entry name" value="Molybdate_resp_trans_reg"/>
</dbReference>
<dbReference type="Gene3D" id="1.10.10.10">
    <property type="entry name" value="Winged helix-like DNA-binding domain superfamily/Winged helix DNA-binding domain"/>
    <property type="match status" value="1"/>
</dbReference>
<dbReference type="PANTHER" id="PTHR30432">
    <property type="entry name" value="TRANSCRIPTIONAL REGULATOR MODE"/>
    <property type="match status" value="1"/>
</dbReference>
<dbReference type="AlphaFoldDB" id="A0A841L3I9"/>
<keyword evidence="3" id="KW-1185">Reference proteome</keyword>
<organism evidence="2 3">
    <name type="scientific">Anaerosolibacter carboniphilus</name>
    <dbReference type="NCBI Taxonomy" id="1417629"/>
    <lineage>
        <taxon>Bacteria</taxon>
        <taxon>Bacillati</taxon>
        <taxon>Bacillota</taxon>
        <taxon>Clostridia</taxon>
        <taxon>Peptostreptococcales</taxon>
        <taxon>Thermotaleaceae</taxon>
        <taxon>Anaerosolibacter</taxon>
    </lineage>
</organism>
<name>A0A841L3I9_9FIRM</name>
<sequence>MDIRWRIWIENNQQKIFGKGPRDLLLKVDELGSLRQAALALGMSYSKAWNLVSSLEKSLEIPILEKRIGGVDGGSSVLTKEARTLLAKYEILEHEVEKAIIKIYKGIF</sequence>
<accession>A0A841L3I9</accession>
<dbReference type="EMBL" id="JACHEN010000018">
    <property type="protein sequence ID" value="MBB6216905.1"/>
    <property type="molecule type" value="Genomic_DNA"/>
</dbReference>
<reference evidence="2 3" key="1">
    <citation type="submission" date="2020-08" db="EMBL/GenBank/DDBJ databases">
        <title>Genomic Encyclopedia of Type Strains, Phase IV (KMG-IV): sequencing the most valuable type-strain genomes for metagenomic binning, comparative biology and taxonomic classification.</title>
        <authorList>
            <person name="Goeker M."/>
        </authorList>
    </citation>
    <scope>NUCLEOTIDE SEQUENCE [LARGE SCALE GENOMIC DNA]</scope>
    <source>
        <strain evidence="2 3">DSM 103526</strain>
    </source>
</reference>
<proteinExistence type="predicted"/>
<evidence type="ECO:0000313" key="2">
    <source>
        <dbReference type="EMBL" id="MBB6216905.1"/>
    </source>
</evidence>
<comment type="caution">
    <text evidence="2">The sequence shown here is derived from an EMBL/GenBank/DDBJ whole genome shotgun (WGS) entry which is preliminary data.</text>
</comment>
<dbReference type="RefSeq" id="WP_184311423.1">
    <property type="nucleotide sequence ID" value="NZ_JACHEN010000018.1"/>
</dbReference>
<protein>
    <submittedName>
        <fullName evidence="2">Molybdate transport repressor ModE-like protein</fullName>
    </submittedName>
</protein>
<dbReference type="InterPro" id="IPR000847">
    <property type="entry name" value="LysR_HTH_N"/>
</dbReference>
<feature type="domain" description="HTH lysR-type" evidence="1">
    <location>
        <begin position="24"/>
        <end position="81"/>
    </location>
</feature>
<dbReference type="Proteomes" id="UP000579281">
    <property type="component" value="Unassembled WGS sequence"/>
</dbReference>